<gene>
    <name evidence="3" type="ORF">NCTC10660_02193</name>
</gene>
<dbReference type="Gene3D" id="3.90.220.20">
    <property type="entry name" value="DNA methylase specificity domains"/>
    <property type="match status" value="1"/>
</dbReference>
<dbReference type="GO" id="GO:0003677">
    <property type="term" value="F:DNA binding"/>
    <property type="evidence" value="ECO:0007669"/>
    <property type="project" value="UniProtKB-KW"/>
</dbReference>
<proteinExistence type="predicted"/>
<keyword evidence="2" id="KW-0238">DNA-binding</keyword>
<evidence type="ECO:0000313" key="4">
    <source>
        <dbReference type="Proteomes" id="UP000254927"/>
    </source>
</evidence>
<reference evidence="3 4" key="1">
    <citation type="submission" date="2018-06" db="EMBL/GenBank/DDBJ databases">
        <authorList>
            <consortium name="Pathogen Informatics"/>
            <person name="Doyle S."/>
        </authorList>
    </citation>
    <scope>NUCLEOTIDE SEQUENCE [LARGE SCALE GENOMIC DNA]</scope>
    <source>
        <strain evidence="3 4">NCTC10660</strain>
    </source>
</reference>
<name>A0A378U0H8_NEIEL</name>
<dbReference type="SUPFAM" id="SSF116734">
    <property type="entry name" value="DNA methylase specificity domain"/>
    <property type="match status" value="1"/>
</dbReference>
<dbReference type="GO" id="GO:0009307">
    <property type="term" value="P:DNA restriction-modification system"/>
    <property type="evidence" value="ECO:0007669"/>
    <property type="project" value="UniProtKB-KW"/>
</dbReference>
<dbReference type="Proteomes" id="UP000254927">
    <property type="component" value="Unassembled WGS sequence"/>
</dbReference>
<keyword evidence="1" id="KW-0680">Restriction system</keyword>
<dbReference type="GeneID" id="93353180"/>
<protein>
    <submittedName>
        <fullName evidence="3">Uncharacterized protein</fullName>
    </submittedName>
</protein>
<dbReference type="EMBL" id="UGQW01000002">
    <property type="protein sequence ID" value="STZ68666.1"/>
    <property type="molecule type" value="Genomic_DNA"/>
</dbReference>
<evidence type="ECO:0000313" key="3">
    <source>
        <dbReference type="EMBL" id="STZ68666.1"/>
    </source>
</evidence>
<accession>A0A378U0H8</accession>
<evidence type="ECO:0000256" key="1">
    <source>
        <dbReference type="ARBA" id="ARBA00022747"/>
    </source>
</evidence>
<organism evidence="3 4">
    <name type="scientific">Neisseria elongata</name>
    <dbReference type="NCBI Taxonomy" id="495"/>
    <lineage>
        <taxon>Bacteria</taxon>
        <taxon>Pseudomonadati</taxon>
        <taxon>Pseudomonadota</taxon>
        <taxon>Betaproteobacteria</taxon>
        <taxon>Neisseriales</taxon>
        <taxon>Neisseriaceae</taxon>
        <taxon>Neisseria</taxon>
    </lineage>
</organism>
<evidence type="ECO:0000256" key="2">
    <source>
        <dbReference type="ARBA" id="ARBA00023125"/>
    </source>
</evidence>
<dbReference type="RefSeq" id="WP_074897052.1">
    <property type="nucleotide sequence ID" value="NZ_CP031252.1"/>
</dbReference>
<dbReference type="InterPro" id="IPR044946">
    <property type="entry name" value="Restrct_endonuc_typeI_TRD_sf"/>
</dbReference>
<dbReference type="AlphaFoldDB" id="A0A378U0H8"/>
<sequence>MTIEQQLPKEWKKTTLGAEFEWSSGGTPKSGVPAYYENGSIHWLNISDLNDGLVSYAEKKSQNLVYRKVLPK</sequence>